<name>A0A9J6P655_9CLOT</name>
<gene>
    <name evidence="2" type="ORF">KDK92_17905</name>
</gene>
<keyword evidence="3" id="KW-1185">Reference proteome</keyword>
<evidence type="ECO:0000313" key="2">
    <source>
        <dbReference type="EMBL" id="MCM1991614.1"/>
    </source>
</evidence>
<dbReference type="EMBL" id="JAGSOJ010000004">
    <property type="protein sequence ID" value="MCM1991614.1"/>
    <property type="molecule type" value="Genomic_DNA"/>
</dbReference>
<proteinExistence type="predicted"/>
<dbReference type="Proteomes" id="UP001056429">
    <property type="component" value="Unassembled WGS sequence"/>
</dbReference>
<organism evidence="2 3">
    <name type="scientific">Oceanirhabdus seepicola</name>
    <dbReference type="NCBI Taxonomy" id="2828781"/>
    <lineage>
        <taxon>Bacteria</taxon>
        <taxon>Bacillati</taxon>
        <taxon>Bacillota</taxon>
        <taxon>Clostridia</taxon>
        <taxon>Eubacteriales</taxon>
        <taxon>Clostridiaceae</taxon>
        <taxon>Oceanirhabdus</taxon>
    </lineage>
</organism>
<dbReference type="RefSeq" id="WP_250860757.1">
    <property type="nucleotide sequence ID" value="NZ_JAGSOJ010000004.1"/>
</dbReference>
<reference evidence="2" key="2">
    <citation type="submission" date="2021-04" db="EMBL/GenBank/DDBJ databases">
        <authorList>
            <person name="Dong X."/>
        </authorList>
    </citation>
    <scope>NUCLEOTIDE SEQUENCE</scope>
    <source>
        <strain evidence="2">ZWT</strain>
    </source>
</reference>
<dbReference type="AlphaFoldDB" id="A0A9J6P655"/>
<protein>
    <submittedName>
        <fullName evidence="2">Phosphotransferase</fullName>
    </submittedName>
</protein>
<dbReference type="InterPro" id="IPR002575">
    <property type="entry name" value="Aminoglycoside_PTrfase"/>
</dbReference>
<dbReference type="SUPFAM" id="SSF56112">
    <property type="entry name" value="Protein kinase-like (PK-like)"/>
    <property type="match status" value="1"/>
</dbReference>
<evidence type="ECO:0000259" key="1">
    <source>
        <dbReference type="Pfam" id="PF01636"/>
    </source>
</evidence>
<accession>A0A9J6P655</accession>
<comment type="caution">
    <text evidence="2">The sequence shown here is derived from an EMBL/GenBank/DDBJ whole genome shotgun (WGS) entry which is preliminary data.</text>
</comment>
<reference evidence="2" key="1">
    <citation type="journal article" date="2021" name="mSystems">
        <title>Bacteria and Archaea Synergistically Convert Glycine Betaine to Biogenic Methane in the Formosa Cold Seep of the South China Sea.</title>
        <authorList>
            <person name="Li L."/>
            <person name="Zhang W."/>
            <person name="Zhang S."/>
            <person name="Song L."/>
            <person name="Sun Q."/>
            <person name="Zhang H."/>
            <person name="Xiang H."/>
            <person name="Dong X."/>
        </authorList>
    </citation>
    <scope>NUCLEOTIDE SEQUENCE</scope>
    <source>
        <strain evidence="2">ZWT</strain>
    </source>
</reference>
<sequence length="131" mass="15340">MNDFDSIPLELQEIIYHFKIVEVIEGRIGDKIIKLSNPKNEFFYLKISDTKITQNEMFNEFEVLNWLSSHKLNVPKVIFFKKEMDKSYMLLSNVQGISAHQITDQLSKEEIIKVSAEALRKIHKIDVCSIH</sequence>
<dbReference type="Pfam" id="PF01636">
    <property type="entry name" value="APH"/>
    <property type="match status" value="1"/>
</dbReference>
<dbReference type="InterPro" id="IPR011009">
    <property type="entry name" value="Kinase-like_dom_sf"/>
</dbReference>
<feature type="domain" description="Aminoglycoside phosphotransferase" evidence="1">
    <location>
        <begin position="42"/>
        <end position="126"/>
    </location>
</feature>
<dbReference type="Gene3D" id="3.30.200.20">
    <property type="entry name" value="Phosphorylase Kinase, domain 1"/>
    <property type="match status" value="1"/>
</dbReference>
<evidence type="ECO:0000313" key="3">
    <source>
        <dbReference type="Proteomes" id="UP001056429"/>
    </source>
</evidence>